<proteinExistence type="predicted"/>
<evidence type="ECO:0000313" key="1">
    <source>
        <dbReference type="EMBL" id="CAB4150897.1"/>
    </source>
</evidence>
<name>A0A6J5MY64_9CAUD</name>
<sequence>MNTEQALNNLYAAARLAPLPAEQHDIIRKSAEVLVEALKPKEEKKAE</sequence>
<protein>
    <submittedName>
        <fullName evidence="1">Uncharacterized protein</fullName>
    </submittedName>
</protein>
<gene>
    <name evidence="1" type="ORF">UFOVP574_48</name>
</gene>
<organism evidence="1">
    <name type="scientific">uncultured Caudovirales phage</name>
    <dbReference type="NCBI Taxonomy" id="2100421"/>
    <lineage>
        <taxon>Viruses</taxon>
        <taxon>Duplodnaviria</taxon>
        <taxon>Heunggongvirae</taxon>
        <taxon>Uroviricota</taxon>
        <taxon>Caudoviricetes</taxon>
        <taxon>Peduoviridae</taxon>
        <taxon>Maltschvirus</taxon>
        <taxon>Maltschvirus maltsch</taxon>
    </lineage>
</organism>
<accession>A0A6J5MY64</accession>
<reference evidence="1" key="1">
    <citation type="submission" date="2020-04" db="EMBL/GenBank/DDBJ databases">
        <authorList>
            <person name="Chiriac C."/>
            <person name="Salcher M."/>
            <person name="Ghai R."/>
            <person name="Kavagutti S V."/>
        </authorList>
    </citation>
    <scope>NUCLEOTIDE SEQUENCE</scope>
</reference>
<dbReference type="EMBL" id="LR796549">
    <property type="protein sequence ID" value="CAB4150897.1"/>
    <property type="molecule type" value="Genomic_DNA"/>
</dbReference>